<name>A0AAD7K4L5_9AGAR</name>
<feature type="compositionally biased region" description="Basic and acidic residues" evidence="1">
    <location>
        <begin position="128"/>
        <end position="137"/>
    </location>
</feature>
<sequence>MKLVVCRVSWPKDVGTKGLEPRPGYGGEKKSDISKPRVLTLLVEKLERLAARLRHPRQQQTVPSQTGLEAALDAMLLETDNGTVLPSSQHIDPNQKSAWKRTQDAMMPKVKTKHAKAGDSVYGAGESSGKKAKEQAKKPQRTLRLPT</sequence>
<reference evidence="2" key="1">
    <citation type="submission" date="2023-03" db="EMBL/GenBank/DDBJ databases">
        <title>Massive genome expansion in bonnet fungi (Mycena s.s.) driven by repeated elements and novel gene families across ecological guilds.</title>
        <authorList>
            <consortium name="Lawrence Berkeley National Laboratory"/>
            <person name="Harder C.B."/>
            <person name="Miyauchi S."/>
            <person name="Viragh M."/>
            <person name="Kuo A."/>
            <person name="Thoen E."/>
            <person name="Andreopoulos B."/>
            <person name="Lu D."/>
            <person name="Skrede I."/>
            <person name="Drula E."/>
            <person name="Henrissat B."/>
            <person name="Morin E."/>
            <person name="Kohler A."/>
            <person name="Barry K."/>
            <person name="LaButti K."/>
            <person name="Morin E."/>
            <person name="Salamov A."/>
            <person name="Lipzen A."/>
            <person name="Mereny Z."/>
            <person name="Hegedus B."/>
            <person name="Baldrian P."/>
            <person name="Stursova M."/>
            <person name="Weitz H."/>
            <person name="Taylor A."/>
            <person name="Grigoriev I.V."/>
            <person name="Nagy L.G."/>
            <person name="Martin F."/>
            <person name="Kauserud H."/>
        </authorList>
    </citation>
    <scope>NUCLEOTIDE SEQUENCE</scope>
    <source>
        <strain evidence="2">CBHHK182m</strain>
    </source>
</reference>
<keyword evidence="3" id="KW-1185">Reference proteome</keyword>
<protein>
    <submittedName>
        <fullName evidence="2">Uncharacterized protein</fullName>
    </submittedName>
</protein>
<accession>A0AAD7K4L5</accession>
<dbReference type="Proteomes" id="UP001215598">
    <property type="component" value="Unassembled WGS sequence"/>
</dbReference>
<evidence type="ECO:0000313" key="2">
    <source>
        <dbReference type="EMBL" id="KAJ7777031.1"/>
    </source>
</evidence>
<comment type="caution">
    <text evidence="2">The sequence shown here is derived from an EMBL/GenBank/DDBJ whole genome shotgun (WGS) entry which is preliminary data.</text>
</comment>
<dbReference type="AlphaFoldDB" id="A0AAD7K4L5"/>
<feature type="compositionally biased region" description="Polar residues" evidence="1">
    <location>
        <begin position="83"/>
        <end position="97"/>
    </location>
</feature>
<proteinExistence type="predicted"/>
<evidence type="ECO:0000256" key="1">
    <source>
        <dbReference type="SAM" id="MobiDB-lite"/>
    </source>
</evidence>
<gene>
    <name evidence="2" type="ORF">B0H16DRAFT_1712090</name>
</gene>
<evidence type="ECO:0000313" key="3">
    <source>
        <dbReference type="Proteomes" id="UP001215598"/>
    </source>
</evidence>
<feature type="region of interest" description="Disordered" evidence="1">
    <location>
        <begin position="83"/>
        <end position="147"/>
    </location>
</feature>
<dbReference type="EMBL" id="JARKIB010000008">
    <property type="protein sequence ID" value="KAJ7777031.1"/>
    <property type="molecule type" value="Genomic_DNA"/>
</dbReference>
<organism evidence="2 3">
    <name type="scientific">Mycena metata</name>
    <dbReference type="NCBI Taxonomy" id="1033252"/>
    <lineage>
        <taxon>Eukaryota</taxon>
        <taxon>Fungi</taxon>
        <taxon>Dikarya</taxon>
        <taxon>Basidiomycota</taxon>
        <taxon>Agaricomycotina</taxon>
        <taxon>Agaricomycetes</taxon>
        <taxon>Agaricomycetidae</taxon>
        <taxon>Agaricales</taxon>
        <taxon>Marasmiineae</taxon>
        <taxon>Mycenaceae</taxon>
        <taxon>Mycena</taxon>
    </lineage>
</organism>